<dbReference type="Pfam" id="PF09577">
    <property type="entry name" value="Spore_YpjB"/>
    <property type="match status" value="1"/>
</dbReference>
<dbReference type="RefSeq" id="WP_048352938.1">
    <property type="nucleotide sequence ID" value="NZ_CP023481.1"/>
</dbReference>
<evidence type="ECO:0000256" key="2">
    <source>
        <dbReference type="SAM" id="SignalP"/>
    </source>
</evidence>
<accession>A0A0J6EW83</accession>
<keyword evidence="6" id="KW-1185">Reference proteome</keyword>
<feature type="transmembrane region" description="Helical" evidence="1">
    <location>
        <begin position="228"/>
        <end position="248"/>
    </location>
</feature>
<feature type="signal peptide" evidence="2">
    <location>
        <begin position="1"/>
        <end position="22"/>
    </location>
</feature>
<gene>
    <name evidence="4" type="primary">ypjB</name>
    <name evidence="3" type="ORF">AB447_210180</name>
    <name evidence="4" type="ORF">P8828_07325</name>
</gene>
<sequence length="267" mass="30576">MIRKVILCMLIALIFPACGLKAGGDPAALQELNELSDTVFQLTRQTQYHEAVQILQYFEDRLKAAEKSEAEDVMTATEIRQVTLAYHDVLKSLEDKETEQTDKLKAAAQFRMLMDALESDHDPLWSSLKKPIMDSFQALKAGIQKEDGMTFQEKWNHFLSLYDTIYPSLTIDVPPKQLKSVSSHIDVVEHGDFQQMTESSKLERLTALEKDLEDVFNQVEEDDADPSLLWVILTTGSIILSTLTYVGFRKYKAEGDRRKKREKDWPK</sequence>
<evidence type="ECO:0000313" key="5">
    <source>
        <dbReference type="Proteomes" id="UP000036168"/>
    </source>
</evidence>
<keyword evidence="1" id="KW-1133">Transmembrane helix</keyword>
<evidence type="ECO:0000256" key="1">
    <source>
        <dbReference type="SAM" id="Phobius"/>
    </source>
</evidence>
<keyword evidence="1" id="KW-0812">Transmembrane</keyword>
<reference evidence="3 5" key="1">
    <citation type="journal article" date="2015" name="Int. J. Syst. Evol. Microbiol.">
        <title>Bacillus glycinifermentans sp. nov., isolated from fermented soybean paste.</title>
        <authorList>
            <person name="Kim S.J."/>
            <person name="Dunlap C.A."/>
            <person name="Kwon S.W."/>
            <person name="Rooney A.P."/>
        </authorList>
    </citation>
    <scope>NUCLEOTIDE SEQUENCE [LARGE SCALE GENOMIC DNA]</scope>
    <source>
        <strain evidence="3 5">GO-13</strain>
    </source>
</reference>
<dbReference type="OrthoDB" id="2988195at2"/>
<dbReference type="InterPro" id="IPR014231">
    <property type="entry name" value="Spore_YpjB"/>
</dbReference>
<dbReference type="EMBL" id="LECW02000004">
    <property type="protein sequence ID" value="KRT94899.1"/>
    <property type="molecule type" value="Genomic_DNA"/>
</dbReference>
<dbReference type="Proteomes" id="UP000036168">
    <property type="component" value="Unassembled WGS sequence"/>
</dbReference>
<dbReference type="EMBL" id="JARRTL010000008">
    <property type="protein sequence ID" value="MEC0484660.1"/>
    <property type="molecule type" value="Genomic_DNA"/>
</dbReference>
<dbReference type="PATRIC" id="fig|1664069.3.peg.1637"/>
<organism evidence="3 5">
    <name type="scientific">Bacillus glycinifermentans</name>
    <dbReference type="NCBI Taxonomy" id="1664069"/>
    <lineage>
        <taxon>Bacteria</taxon>
        <taxon>Bacillati</taxon>
        <taxon>Bacillota</taxon>
        <taxon>Bacilli</taxon>
        <taxon>Bacillales</taxon>
        <taxon>Bacillaceae</taxon>
        <taxon>Bacillus</taxon>
    </lineage>
</organism>
<feature type="chain" id="PRO_5013454985" evidence="2">
    <location>
        <begin position="23"/>
        <end position="267"/>
    </location>
</feature>
<dbReference type="STRING" id="1664069.BGLY_2661"/>
<evidence type="ECO:0000313" key="4">
    <source>
        <dbReference type="EMBL" id="MEC0484660.1"/>
    </source>
</evidence>
<accession>A0A0J6EYQ2</accession>
<reference evidence="3" key="2">
    <citation type="submission" date="2015-10" db="EMBL/GenBank/DDBJ databases">
        <authorList>
            <person name="Gilbert D.G."/>
        </authorList>
    </citation>
    <scope>NUCLEOTIDE SEQUENCE</scope>
    <source>
        <strain evidence="3">GO-13</strain>
    </source>
</reference>
<dbReference type="NCBIfam" id="TIGR02878">
    <property type="entry name" value="spore_ypjB"/>
    <property type="match status" value="1"/>
</dbReference>
<comment type="caution">
    <text evidence="3">The sequence shown here is derived from an EMBL/GenBank/DDBJ whole genome shotgun (WGS) entry which is preliminary data.</text>
</comment>
<dbReference type="Proteomes" id="UP001341297">
    <property type="component" value="Unassembled WGS sequence"/>
</dbReference>
<keyword evidence="2" id="KW-0732">Signal</keyword>
<dbReference type="AlphaFoldDB" id="A0A0J6EYQ2"/>
<protein>
    <submittedName>
        <fullName evidence="3">Sporulation protein YpjB</fullName>
    </submittedName>
</protein>
<name>A0A0J6EYQ2_9BACI</name>
<evidence type="ECO:0000313" key="6">
    <source>
        <dbReference type="Proteomes" id="UP001341297"/>
    </source>
</evidence>
<keyword evidence="1" id="KW-0472">Membrane</keyword>
<reference evidence="4 6" key="3">
    <citation type="submission" date="2023-03" db="EMBL/GenBank/DDBJ databases">
        <title>Agriculturally important microbes genome sequencing.</title>
        <authorList>
            <person name="Dunlap C."/>
        </authorList>
    </citation>
    <scope>NUCLEOTIDE SEQUENCE [LARGE SCALE GENOMIC DNA]</scope>
    <source>
        <strain evidence="4 6">CBP-3203</strain>
    </source>
</reference>
<proteinExistence type="predicted"/>
<evidence type="ECO:0000313" key="3">
    <source>
        <dbReference type="EMBL" id="KRT94899.1"/>
    </source>
</evidence>